<evidence type="ECO:0000256" key="2">
    <source>
        <dbReference type="ARBA" id="ARBA00022771"/>
    </source>
</evidence>
<dbReference type="InterPro" id="IPR004333">
    <property type="entry name" value="SBP_dom"/>
</dbReference>
<evidence type="ECO:0000256" key="3">
    <source>
        <dbReference type="ARBA" id="ARBA00022833"/>
    </source>
</evidence>
<evidence type="ECO:0000313" key="8">
    <source>
        <dbReference type="EMBL" id="MBX22643.1"/>
    </source>
</evidence>
<dbReference type="Pfam" id="PF26102">
    <property type="entry name" value="Ig_SPL7"/>
    <property type="match status" value="1"/>
</dbReference>
<organism evidence="8">
    <name type="scientific">Rhizophora mucronata</name>
    <name type="common">Asiatic mangrove</name>
    <dbReference type="NCBI Taxonomy" id="61149"/>
    <lineage>
        <taxon>Eukaryota</taxon>
        <taxon>Viridiplantae</taxon>
        <taxon>Streptophyta</taxon>
        <taxon>Embryophyta</taxon>
        <taxon>Tracheophyta</taxon>
        <taxon>Spermatophyta</taxon>
        <taxon>Magnoliopsida</taxon>
        <taxon>eudicotyledons</taxon>
        <taxon>Gunneridae</taxon>
        <taxon>Pentapetalae</taxon>
        <taxon>rosids</taxon>
        <taxon>fabids</taxon>
        <taxon>Malpighiales</taxon>
        <taxon>Rhizophoraceae</taxon>
        <taxon>Rhizophora</taxon>
    </lineage>
</organism>
<dbReference type="AlphaFoldDB" id="A0A2P2LXE2"/>
<keyword evidence="2 4" id="KW-0863">Zinc-finger</keyword>
<protein>
    <recommendedName>
        <fullName evidence="7">SBP-type domain-containing protein</fullName>
    </recommendedName>
</protein>
<dbReference type="GO" id="GO:0008270">
    <property type="term" value="F:zinc ion binding"/>
    <property type="evidence" value="ECO:0007669"/>
    <property type="project" value="UniProtKB-KW"/>
</dbReference>
<dbReference type="EMBL" id="GGEC01042159">
    <property type="protein sequence ID" value="MBX22643.1"/>
    <property type="molecule type" value="Transcribed_RNA"/>
</dbReference>
<feature type="compositionally biased region" description="Basic and acidic residues" evidence="5">
    <location>
        <begin position="286"/>
        <end position="301"/>
    </location>
</feature>
<sequence>MKQTSPPDAGQSSNQNDMEIHAPPVAEDPASSALWDWGDFLDFTVDDQFPISFGDSVDQAPTTPHQPDVTPTEEATTLVTERVRKRDPRLICSNFLAGRVPCACPEIDEKLLEEEEPGKKRVRMNRNMGSAVIRCQVPGCEADISELKGYHKRHRVCLRCANSSSVTVDGATKRYCQQCGKFHVLSDFDEGKRSCRRKLERHNNRRRRKAHEPRRACDNENQGNLQSQETACDLEAGKENLVVVKDTSFESEDGHMSSLQSDPNSQHLNSDSGLSFGASGETQMDAGKEDTKCSHSPSYRDNKSAYSSVCPTGRISFKLYDWNPAEFPRRLRHQIFQWLANMPVELEGYIRPGCTILTAFIAMPSSMWGKLYGDPISYLHDLLIVPGRMLSKRGPMLIYLNDMIFRVTRDGAAVIKLSMKGQVPRLHYVHPTCFEAGKPIEFIACGSNLLQTRFRFLVSFGGKYLTCDYCVALPFAQVEGGSSLDHQLYKIHIRHSEPNLVGPAFIEVENESGLSNFLPILIADREICHEMRKFQQTFKASNLSIARQCEASSLRQMTFSELLLDIAWSLKNPCENFQPFMTPLWNKRLNALLDFSLRHDLTTILDRIHQNLRITMDKSGVNNLMNGNGDADMRQLQECIDYSIDALLKKGYRSQDLAFQLEYTMQEGDIISDSCSGSDVSSVPTFSSEDLEVAARSVTIFESEDVPLLSREVVTNIDLVKQRPTNLYSCIFSRGVSRSTFFLISAFAVCLVVCSLILHPREVGKFAVSIRRCLTDSF</sequence>
<feature type="transmembrane region" description="Helical" evidence="6">
    <location>
        <begin position="740"/>
        <end position="758"/>
    </location>
</feature>
<dbReference type="GO" id="GO:0003677">
    <property type="term" value="F:DNA binding"/>
    <property type="evidence" value="ECO:0007669"/>
    <property type="project" value="InterPro"/>
</dbReference>
<dbReference type="PANTHER" id="PTHR31251:SF108">
    <property type="entry name" value="SQUAMOSA PROMOTER-BINDING-LIKE PROTEIN 7"/>
    <property type="match status" value="1"/>
</dbReference>
<keyword evidence="6" id="KW-0812">Transmembrane</keyword>
<proteinExistence type="predicted"/>
<name>A0A2P2LXE2_RHIMU</name>
<dbReference type="GO" id="GO:0005634">
    <property type="term" value="C:nucleus"/>
    <property type="evidence" value="ECO:0007669"/>
    <property type="project" value="InterPro"/>
</dbReference>
<evidence type="ECO:0000256" key="6">
    <source>
        <dbReference type="SAM" id="Phobius"/>
    </source>
</evidence>
<keyword evidence="3" id="KW-0862">Zinc</keyword>
<keyword evidence="6" id="KW-1133">Transmembrane helix</keyword>
<feature type="region of interest" description="Disordered" evidence="5">
    <location>
        <begin position="252"/>
        <end position="301"/>
    </location>
</feature>
<dbReference type="PANTHER" id="PTHR31251">
    <property type="entry name" value="SQUAMOSA PROMOTER-BINDING-LIKE PROTEIN 4"/>
    <property type="match status" value="1"/>
</dbReference>
<feature type="region of interest" description="Disordered" evidence="5">
    <location>
        <begin position="1"/>
        <end position="29"/>
    </location>
</feature>
<evidence type="ECO:0000259" key="7">
    <source>
        <dbReference type="PROSITE" id="PS51141"/>
    </source>
</evidence>
<dbReference type="PROSITE" id="PS51141">
    <property type="entry name" value="ZF_SBP"/>
    <property type="match status" value="1"/>
</dbReference>
<evidence type="ECO:0000256" key="1">
    <source>
        <dbReference type="ARBA" id="ARBA00022723"/>
    </source>
</evidence>
<evidence type="ECO:0000256" key="4">
    <source>
        <dbReference type="PROSITE-ProRule" id="PRU00470"/>
    </source>
</evidence>
<dbReference type="Pfam" id="PF03110">
    <property type="entry name" value="SBP"/>
    <property type="match status" value="1"/>
</dbReference>
<feature type="region of interest" description="Disordered" evidence="5">
    <location>
        <begin position="54"/>
        <end position="73"/>
    </location>
</feature>
<feature type="compositionally biased region" description="Basic residues" evidence="5">
    <location>
        <begin position="200"/>
        <end position="212"/>
    </location>
</feature>
<dbReference type="InterPro" id="IPR036893">
    <property type="entry name" value="SBP_sf"/>
</dbReference>
<reference evidence="8" key="1">
    <citation type="submission" date="2018-02" db="EMBL/GenBank/DDBJ databases">
        <title>Rhizophora mucronata_Transcriptome.</title>
        <authorList>
            <person name="Meera S.P."/>
            <person name="Sreeshan A."/>
            <person name="Augustine A."/>
        </authorList>
    </citation>
    <scope>NUCLEOTIDE SEQUENCE</scope>
    <source>
        <tissue evidence="8">Leaf</tissue>
    </source>
</reference>
<feature type="compositionally biased region" description="Polar residues" evidence="5">
    <location>
        <begin position="257"/>
        <end position="273"/>
    </location>
</feature>
<dbReference type="Gene3D" id="4.10.1100.10">
    <property type="entry name" value="Transcription factor, SBP-box domain"/>
    <property type="match status" value="1"/>
</dbReference>
<evidence type="ECO:0000256" key="5">
    <source>
        <dbReference type="SAM" id="MobiDB-lite"/>
    </source>
</evidence>
<feature type="compositionally biased region" description="Polar residues" evidence="5">
    <location>
        <begin position="1"/>
        <end position="17"/>
    </location>
</feature>
<feature type="domain" description="SBP-type" evidence="7">
    <location>
        <begin position="132"/>
        <end position="209"/>
    </location>
</feature>
<keyword evidence="6" id="KW-0472">Membrane</keyword>
<feature type="region of interest" description="Disordered" evidence="5">
    <location>
        <begin position="200"/>
        <end position="223"/>
    </location>
</feature>
<accession>A0A2P2LXE2</accession>
<keyword evidence="1" id="KW-0479">Metal-binding</keyword>
<dbReference type="InterPro" id="IPR044817">
    <property type="entry name" value="SBP-like"/>
</dbReference>
<dbReference type="SUPFAM" id="SSF103612">
    <property type="entry name" value="SBT domain"/>
    <property type="match status" value="1"/>
</dbReference>